<proteinExistence type="predicted"/>
<evidence type="ECO:0000256" key="1">
    <source>
        <dbReference type="SAM" id="Phobius"/>
    </source>
</evidence>
<protein>
    <submittedName>
        <fullName evidence="3">Uncharacterized protein</fullName>
    </submittedName>
</protein>
<dbReference type="Proteomes" id="UP000663870">
    <property type="component" value="Unassembled WGS sequence"/>
</dbReference>
<keyword evidence="4" id="KW-1185">Reference proteome</keyword>
<evidence type="ECO:0000313" key="3">
    <source>
        <dbReference type="EMBL" id="CAF1297285.1"/>
    </source>
</evidence>
<dbReference type="EMBL" id="CAJNOL010001143">
    <property type="protein sequence ID" value="CAF1297285.1"/>
    <property type="molecule type" value="Genomic_DNA"/>
</dbReference>
<name>A0A815DFR2_9BILA</name>
<feature type="transmembrane region" description="Helical" evidence="1">
    <location>
        <begin position="57"/>
        <end position="81"/>
    </location>
</feature>
<sequence length="277" mass="30598">MTTSKFTIISDKHGIFYVDTSSYPDGQLNCYITCDQYLRIISKINQRTKNFISPMKISCFGGTIIIVFILSIIITISAILIMESLKVSFICGFIINMSAVVIVCVGGTLVCGVSAEYANKKDAIRIRKLQSDIQTIADEEFMTINGIAYTTWIIEKISNRGSGERLKLTIEFRLQQQGAALATVRSVREPIDCRSIRLESPAETSAASVLLPDFEQVTISLDNEQCSQYAIAPATPPPPSYCKVIDSFSKGIFSDCPKCSNQNSVFNAKYCTQCGYC</sequence>
<evidence type="ECO:0000313" key="2">
    <source>
        <dbReference type="EMBL" id="CAF1024034.1"/>
    </source>
</evidence>
<reference evidence="3" key="1">
    <citation type="submission" date="2021-02" db="EMBL/GenBank/DDBJ databases">
        <authorList>
            <person name="Nowell W R."/>
        </authorList>
    </citation>
    <scope>NUCLEOTIDE SEQUENCE</scope>
</reference>
<organism evidence="3 4">
    <name type="scientific">Rotaria sordida</name>
    <dbReference type="NCBI Taxonomy" id="392033"/>
    <lineage>
        <taxon>Eukaryota</taxon>
        <taxon>Metazoa</taxon>
        <taxon>Spiralia</taxon>
        <taxon>Gnathifera</taxon>
        <taxon>Rotifera</taxon>
        <taxon>Eurotatoria</taxon>
        <taxon>Bdelloidea</taxon>
        <taxon>Philodinida</taxon>
        <taxon>Philodinidae</taxon>
        <taxon>Rotaria</taxon>
    </lineage>
</organism>
<accession>A0A815DFR2</accession>
<dbReference type="EMBL" id="CAJNOH010000387">
    <property type="protein sequence ID" value="CAF1024034.1"/>
    <property type="molecule type" value="Genomic_DNA"/>
</dbReference>
<gene>
    <name evidence="3" type="ORF">JXQ802_LOCUS29309</name>
    <name evidence="2" type="ORF">PYM288_LOCUS15778</name>
</gene>
<keyword evidence="1" id="KW-0472">Membrane</keyword>
<feature type="transmembrane region" description="Helical" evidence="1">
    <location>
        <begin position="87"/>
        <end position="118"/>
    </location>
</feature>
<keyword evidence="1" id="KW-1133">Transmembrane helix</keyword>
<keyword evidence="1" id="KW-0812">Transmembrane</keyword>
<evidence type="ECO:0000313" key="4">
    <source>
        <dbReference type="Proteomes" id="UP000663870"/>
    </source>
</evidence>
<dbReference type="AlphaFoldDB" id="A0A815DFR2"/>
<comment type="caution">
    <text evidence="3">The sequence shown here is derived from an EMBL/GenBank/DDBJ whole genome shotgun (WGS) entry which is preliminary data.</text>
</comment>
<dbReference type="Proteomes" id="UP000663854">
    <property type="component" value="Unassembled WGS sequence"/>
</dbReference>